<keyword evidence="4" id="KW-0732">Signal</keyword>
<evidence type="ECO:0000259" key="20">
    <source>
        <dbReference type="Pfam" id="PF02932"/>
    </source>
</evidence>
<dbReference type="CDD" id="cd19053">
    <property type="entry name" value="LGIC_TM_GABAAR_beta"/>
    <property type="match status" value="1"/>
</dbReference>
<dbReference type="GO" id="GO:0043197">
    <property type="term" value="C:dendritic spine"/>
    <property type="evidence" value="ECO:0007669"/>
    <property type="project" value="Ensembl"/>
</dbReference>
<evidence type="ECO:0000256" key="2">
    <source>
        <dbReference type="ARBA" id="ARBA00022475"/>
    </source>
</evidence>
<evidence type="ECO:0000256" key="9">
    <source>
        <dbReference type="ARBA" id="ARBA00023157"/>
    </source>
</evidence>
<evidence type="ECO:0000256" key="3">
    <source>
        <dbReference type="ARBA" id="ARBA00022692"/>
    </source>
</evidence>
<keyword evidence="14" id="KW-0628">Postsynaptic cell membrane</keyword>
<dbReference type="GO" id="GO:0022851">
    <property type="term" value="F:GABA-gated chloride ion channel activity"/>
    <property type="evidence" value="ECO:0007669"/>
    <property type="project" value="Ensembl"/>
</dbReference>
<evidence type="ECO:0000256" key="10">
    <source>
        <dbReference type="ARBA" id="ARBA00023170"/>
    </source>
</evidence>
<evidence type="ECO:0000256" key="1">
    <source>
        <dbReference type="ARBA" id="ARBA00022448"/>
    </source>
</evidence>
<evidence type="ECO:0000256" key="8">
    <source>
        <dbReference type="ARBA" id="ARBA00023136"/>
    </source>
</evidence>
<keyword evidence="10" id="KW-0675">Receptor</keyword>
<evidence type="ECO:0000259" key="19">
    <source>
        <dbReference type="Pfam" id="PF02931"/>
    </source>
</evidence>
<keyword evidence="16 18" id="KW-0407">Ion channel</keyword>
<evidence type="ECO:0000256" key="14">
    <source>
        <dbReference type="ARBA" id="ARBA00023257"/>
    </source>
</evidence>
<dbReference type="Pfam" id="PF02931">
    <property type="entry name" value="Neur_chan_LBD"/>
    <property type="match status" value="1"/>
</dbReference>
<keyword evidence="15" id="KW-1071">Ligand-gated ion channel</keyword>
<proteinExistence type="inferred from homology"/>
<reference evidence="21" key="1">
    <citation type="submission" date="2025-08" db="UniProtKB">
        <authorList>
            <consortium name="Ensembl"/>
        </authorList>
    </citation>
    <scope>IDENTIFICATION</scope>
</reference>
<feature type="transmembrane region" description="Helical" evidence="18">
    <location>
        <begin position="452"/>
        <end position="469"/>
    </location>
</feature>
<keyword evidence="6" id="KW-0770">Synapse</keyword>
<feature type="transmembrane region" description="Helical" evidence="18">
    <location>
        <begin position="239"/>
        <end position="263"/>
    </location>
</feature>
<dbReference type="PRINTS" id="PR00253">
    <property type="entry name" value="GABAARECEPTR"/>
</dbReference>
<feature type="domain" description="Neurotransmitter-gated ion-channel transmembrane" evidence="20">
    <location>
        <begin position="246"/>
        <end position="466"/>
    </location>
</feature>
<dbReference type="GO" id="GO:0099634">
    <property type="term" value="C:postsynaptic specialization membrane"/>
    <property type="evidence" value="ECO:0007669"/>
    <property type="project" value="Ensembl"/>
</dbReference>
<dbReference type="Gene3D" id="2.70.170.10">
    <property type="entry name" value="Neurotransmitter-gated ion-channel ligand-binding domain"/>
    <property type="match status" value="1"/>
</dbReference>
<dbReference type="PROSITE" id="PS00236">
    <property type="entry name" value="NEUROTR_ION_CHANNEL"/>
    <property type="match status" value="1"/>
</dbReference>
<dbReference type="PANTHER" id="PTHR18945">
    <property type="entry name" value="NEUROTRANSMITTER GATED ION CHANNEL"/>
    <property type="match status" value="1"/>
</dbReference>
<dbReference type="GO" id="GO:0098982">
    <property type="term" value="C:GABA-ergic synapse"/>
    <property type="evidence" value="ECO:0007669"/>
    <property type="project" value="Ensembl"/>
</dbReference>
<dbReference type="Ensembl" id="ENSSCAT00000016281.1">
    <property type="protein sequence ID" value="ENSSCAP00000014517.1"/>
    <property type="gene ID" value="ENSSCAG00000010654.1"/>
</dbReference>
<feature type="domain" description="Neurotransmitter-gated ion-channel ligand-binding" evidence="19">
    <location>
        <begin position="39"/>
        <end position="238"/>
    </location>
</feature>
<dbReference type="GO" id="GO:0060119">
    <property type="term" value="P:inner ear receptor cell development"/>
    <property type="evidence" value="ECO:0007669"/>
    <property type="project" value="Ensembl"/>
</dbReference>
<keyword evidence="3 18" id="KW-0812">Transmembrane</keyword>
<dbReference type="InterPro" id="IPR036719">
    <property type="entry name" value="Neuro-gated_channel_TM_sf"/>
</dbReference>
<evidence type="ECO:0000256" key="7">
    <source>
        <dbReference type="ARBA" id="ARBA00023065"/>
    </source>
</evidence>
<keyword evidence="7 18" id="KW-0406">Ion transport</keyword>
<dbReference type="PRINTS" id="PR00252">
    <property type="entry name" value="NRIONCHANNEL"/>
</dbReference>
<organism evidence="21 22">
    <name type="scientific">Serinus canaria</name>
    <name type="common">Island canary</name>
    <name type="synonym">Fringilla canaria</name>
    <dbReference type="NCBI Taxonomy" id="9135"/>
    <lineage>
        <taxon>Eukaryota</taxon>
        <taxon>Metazoa</taxon>
        <taxon>Chordata</taxon>
        <taxon>Craniata</taxon>
        <taxon>Vertebrata</taxon>
        <taxon>Euteleostomi</taxon>
        <taxon>Archelosauria</taxon>
        <taxon>Archosauria</taxon>
        <taxon>Dinosauria</taxon>
        <taxon>Saurischia</taxon>
        <taxon>Theropoda</taxon>
        <taxon>Coelurosauria</taxon>
        <taxon>Aves</taxon>
        <taxon>Neognathae</taxon>
        <taxon>Neoaves</taxon>
        <taxon>Telluraves</taxon>
        <taxon>Australaves</taxon>
        <taxon>Passeriformes</taxon>
        <taxon>Passeroidea</taxon>
        <taxon>Fringillidae</taxon>
        <taxon>Carduelinae</taxon>
        <taxon>Serinus</taxon>
    </lineage>
</organism>
<keyword evidence="11" id="KW-0869">Chloride channel</keyword>
<comment type="similarity">
    <text evidence="18">Belongs to the ligand-gated ion channel (TC 1.A.9) family.</text>
</comment>
<keyword evidence="12" id="KW-0325">Glycoprotein</keyword>
<evidence type="ECO:0000256" key="15">
    <source>
        <dbReference type="ARBA" id="ARBA00023286"/>
    </source>
</evidence>
<reference evidence="21" key="2">
    <citation type="submission" date="2025-09" db="UniProtKB">
        <authorList>
            <consortium name="Ensembl"/>
        </authorList>
    </citation>
    <scope>IDENTIFICATION</scope>
</reference>
<evidence type="ECO:0000256" key="18">
    <source>
        <dbReference type="RuleBase" id="RU000687"/>
    </source>
</evidence>
<evidence type="ECO:0000256" key="11">
    <source>
        <dbReference type="ARBA" id="ARBA00023173"/>
    </source>
</evidence>
<dbReference type="InterPro" id="IPR018000">
    <property type="entry name" value="Neurotransmitter_ion_chnl_CS"/>
</dbReference>
<dbReference type="GO" id="GO:0034707">
    <property type="term" value="C:chloride channel complex"/>
    <property type="evidence" value="ECO:0007669"/>
    <property type="project" value="UniProtKB-KW"/>
</dbReference>
<evidence type="ECO:0000256" key="16">
    <source>
        <dbReference type="ARBA" id="ARBA00023303"/>
    </source>
</evidence>
<evidence type="ECO:0000256" key="5">
    <source>
        <dbReference type="ARBA" id="ARBA00022989"/>
    </source>
</evidence>
<dbReference type="AlphaFoldDB" id="A0A8C9N8C7"/>
<dbReference type="PRINTS" id="PR01160">
    <property type="entry name" value="GABAARBETA"/>
</dbReference>
<dbReference type="InterPro" id="IPR036734">
    <property type="entry name" value="Neur_chan_lig-bd_sf"/>
</dbReference>
<dbReference type="FunFam" id="1.20.58.390:FF:000004">
    <property type="entry name" value="Gamma-aminobutyric acid receptor subunit beta-2 isoform A"/>
    <property type="match status" value="1"/>
</dbReference>
<dbReference type="Pfam" id="PF02932">
    <property type="entry name" value="Neur_chan_memb"/>
    <property type="match status" value="1"/>
</dbReference>
<evidence type="ECO:0000313" key="22">
    <source>
        <dbReference type="Proteomes" id="UP000694409"/>
    </source>
</evidence>
<keyword evidence="5 18" id="KW-1133">Transmembrane helix</keyword>
<comment type="caution">
    <text evidence="18">Lacks conserved residue(s) required for the propagation of feature annotation.</text>
</comment>
<comment type="subcellular location">
    <subcellularLocation>
        <location evidence="17">Postsynaptic cell membrane</location>
        <topology evidence="17">Multi-pass membrane protein</topology>
    </subcellularLocation>
</comment>
<evidence type="ECO:0000256" key="13">
    <source>
        <dbReference type="ARBA" id="ARBA00023214"/>
    </source>
</evidence>
<evidence type="ECO:0000256" key="6">
    <source>
        <dbReference type="ARBA" id="ARBA00023018"/>
    </source>
</evidence>
<dbReference type="FunFam" id="2.70.170.10:FF:000004">
    <property type="entry name" value="Gamma-aminobutyric acid receptor subunit beta-2 isoform A"/>
    <property type="match status" value="1"/>
</dbReference>
<dbReference type="InterPro" id="IPR006028">
    <property type="entry name" value="GABAA/Glycine_rcpt"/>
</dbReference>
<keyword evidence="1 18" id="KW-0813">Transport</keyword>
<feature type="transmembrane region" description="Helical" evidence="18">
    <location>
        <begin position="304"/>
        <end position="327"/>
    </location>
</feature>
<dbReference type="GO" id="GO:1904862">
    <property type="term" value="P:inhibitory synapse assembly"/>
    <property type="evidence" value="ECO:0007669"/>
    <property type="project" value="Ensembl"/>
</dbReference>
<evidence type="ECO:0000256" key="17">
    <source>
        <dbReference type="ARBA" id="ARBA00034104"/>
    </source>
</evidence>
<dbReference type="NCBIfam" id="TIGR00860">
    <property type="entry name" value="LIC"/>
    <property type="match status" value="1"/>
</dbReference>
<dbReference type="OMA" id="INKMDPH"/>
<dbReference type="GO" id="GO:0004890">
    <property type="term" value="F:GABA-A receptor activity"/>
    <property type="evidence" value="ECO:0007669"/>
    <property type="project" value="InterPro"/>
</dbReference>
<keyword evidence="22" id="KW-1185">Reference proteome</keyword>
<dbReference type="SUPFAM" id="SSF63712">
    <property type="entry name" value="Nicotinic receptor ligand binding domain-like"/>
    <property type="match status" value="1"/>
</dbReference>
<dbReference type="GO" id="GO:0007214">
    <property type="term" value="P:gamma-aminobutyric acid signaling pathway"/>
    <property type="evidence" value="ECO:0007669"/>
    <property type="project" value="Ensembl"/>
</dbReference>
<dbReference type="InterPro" id="IPR006029">
    <property type="entry name" value="Neurotrans-gated_channel_TM"/>
</dbReference>
<dbReference type="InterPro" id="IPR038050">
    <property type="entry name" value="Neuro_actylchol_rec"/>
</dbReference>
<dbReference type="GO" id="GO:1904315">
    <property type="term" value="F:transmitter-gated monoatomic ion channel activity involved in regulation of postsynaptic membrane potential"/>
    <property type="evidence" value="ECO:0007669"/>
    <property type="project" value="Ensembl"/>
</dbReference>
<evidence type="ECO:0000256" key="4">
    <source>
        <dbReference type="ARBA" id="ARBA00022729"/>
    </source>
</evidence>
<sequence>MLLLREMYSWGLRNQKSYSIILSFFFSVNDPSNMSLVKETVDRLLKGYDIRLRPDFGGHPKISIHLKKLENIFEGTDYTLTMYFQQAWRDKRLSYNVIPLNLTLDNRVADQLWVPDTYFLNDKKSFVHGVTVKNRMIRLHPDGTVLYGLRITTTAACMMDLRRYPLDEQNCTLEIESYGYTTDDIEFYWRGGDNAVTGVTKIELPQFSIVDYKLITKNVVFSTGAYPRLSLSFKLKRNIGYFILQTYMPSILITILSWVSFWINYDASAARVALGITTVLTMTTINTHLRETLPKIPYVKAIDMYLMGCFVFVFMALLEYALVNYIFFGRGPQRQKKAAEKAASANNEKLRMDVNKMDPHENILLSTLEIKNEMAASEAVMGLGDPRSTMLAYDTSSIQYRKAGLPRHSFGRNALERHVAQKKSRLRRRASQLKITIPDLTDVNAIDRWSRIFFPVVFSFFNIVYWLYYVN</sequence>
<keyword evidence="2" id="KW-1003">Cell membrane</keyword>
<dbReference type="InterPro" id="IPR002289">
    <property type="entry name" value="GABAAb_rcpt"/>
</dbReference>
<name>A0A8C9N8C7_SERCA</name>
<dbReference type="Gene3D" id="1.20.58.390">
    <property type="entry name" value="Neurotransmitter-gated ion-channel transmembrane domain"/>
    <property type="match status" value="1"/>
</dbReference>
<dbReference type="InterPro" id="IPR006202">
    <property type="entry name" value="Neur_chan_lig-bd"/>
</dbReference>
<dbReference type="GO" id="GO:1902711">
    <property type="term" value="C:GABA-A receptor complex"/>
    <property type="evidence" value="ECO:0007669"/>
    <property type="project" value="Ensembl"/>
</dbReference>
<keyword evidence="13" id="KW-0868">Chloride</keyword>
<evidence type="ECO:0000256" key="12">
    <source>
        <dbReference type="ARBA" id="ARBA00023180"/>
    </source>
</evidence>
<dbReference type="GO" id="GO:0060384">
    <property type="term" value="P:innervation"/>
    <property type="evidence" value="ECO:0007669"/>
    <property type="project" value="Ensembl"/>
</dbReference>
<gene>
    <name evidence="21" type="primary">GABRB2</name>
</gene>
<keyword evidence="9" id="KW-1015">Disulfide bond</keyword>
<dbReference type="InterPro" id="IPR006201">
    <property type="entry name" value="Neur_channel"/>
</dbReference>
<dbReference type="GeneTree" id="ENSGT00940000154245"/>
<dbReference type="SUPFAM" id="SSF90112">
    <property type="entry name" value="Neurotransmitter-gated ion-channel transmembrane pore"/>
    <property type="match status" value="1"/>
</dbReference>
<protein>
    <submittedName>
        <fullName evidence="21">Gamma-aminobutyric acid type A receptor subunit beta2</fullName>
    </submittedName>
</protein>
<evidence type="ECO:0000313" key="21">
    <source>
        <dbReference type="Ensembl" id="ENSSCAP00000014517.1"/>
    </source>
</evidence>
<accession>A0A8C9N8C7</accession>
<dbReference type="Proteomes" id="UP000694409">
    <property type="component" value="Unassembled WGS sequence"/>
</dbReference>
<keyword evidence="8 18" id="KW-0472">Membrane</keyword>
<dbReference type="GO" id="GO:0090102">
    <property type="term" value="P:cochlea development"/>
    <property type="evidence" value="ECO:0007669"/>
    <property type="project" value="Ensembl"/>
</dbReference>